<dbReference type="GO" id="GO:0016020">
    <property type="term" value="C:membrane"/>
    <property type="evidence" value="ECO:0007669"/>
    <property type="project" value="TreeGrafter"/>
</dbReference>
<keyword evidence="9 11" id="KW-0505">Motor protein</keyword>
<evidence type="ECO:0000256" key="3">
    <source>
        <dbReference type="ARBA" id="ARBA00022737"/>
    </source>
</evidence>
<dbReference type="InterPro" id="IPR037988">
    <property type="entry name" value="Myo5a_CBD"/>
</dbReference>
<keyword evidence="4 11" id="KW-0547">Nucleotide-binding</keyword>
<keyword evidence="3" id="KW-0677">Repeat</keyword>
<organism evidence="14 15">
    <name type="scientific">Corvus moneduloides</name>
    <name type="common">New Caledonian crow</name>
    <dbReference type="NCBI Taxonomy" id="1196302"/>
    <lineage>
        <taxon>Eukaryota</taxon>
        <taxon>Metazoa</taxon>
        <taxon>Chordata</taxon>
        <taxon>Craniata</taxon>
        <taxon>Vertebrata</taxon>
        <taxon>Euteleostomi</taxon>
        <taxon>Archelosauria</taxon>
        <taxon>Archosauria</taxon>
        <taxon>Dinosauria</taxon>
        <taxon>Saurischia</taxon>
        <taxon>Theropoda</taxon>
        <taxon>Coelurosauria</taxon>
        <taxon>Aves</taxon>
        <taxon>Neognathae</taxon>
        <taxon>Neoaves</taxon>
        <taxon>Telluraves</taxon>
        <taxon>Australaves</taxon>
        <taxon>Passeriformes</taxon>
        <taxon>Corvoidea</taxon>
        <taxon>Corvidae</taxon>
        <taxon>Corvus</taxon>
    </lineage>
</organism>
<dbReference type="InterPro" id="IPR004009">
    <property type="entry name" value="SH3_Myosin"/>
</dbReference>
<dbReference type="PANTHER" id="PTHR13140">
    <property type="entry name" value="MYOSIN"/>
    <property type="match status" value="1"/>
</dbReference>
<evidence type="ECO:0000256" key="2">
    <source>
        <dbReference type="ARBA" id="ARBA00022553"/>
    </source>
</evidence>
<reference evidence="14" key="3">
    <citation type="submission" date="2025-09" db="UniProtKB">
        <authorList>
            <consortium name="Ensembl"/>
        </authorList>
    </citation>
    <scope>IDENTIFICATION</scope>
</reference>
<sequence>MGHSYARVWIPDPEEVWKSAELLKDYKPGDKVLQLRLEEGKDLEYSLDPKTKELPPLRNPDILVGENDLTALSYLHEPAVLHNLKVRFIDSKLIYTYCGIVLVAINPYEQLPIYGEDIINAYSGQNMGDMDPHIFAVAEEAYKQMARDERNQSIIVSGESGAGKTVSAKYAMRYFATVSGSASEANVEEKVLASNPIMESIGNAKTTRNDNSSRFGKYIEIGFDKRYRIIGANMRTYLLEKSRVVFQAEEERNYHIFYQLCASAALPEFKTLRLGMPFTFIVLCGGRDRAASLSFLRISDSYQMGIFRILAGILHLGNVEFASRDSDSCTVPPKHEPLIIFCDLMGVEYEEMAHWLCHRKLATATETYIKPISKLHAINARDALAKHIYANLFNWIVDHVNKALHATVKQHSFIGVLDIYGFETFEINSFEQFCINYANEKLQQQFNMHVFKLEQEEYMKEQIPWTLIDFYDNQPCINLIEAKMGILDLLDEECKMPKGSDDSWAQKLYNTHLNKCTLFEKPRLSNKAFIIKHFADKVEYQCEGFLEKNKDTVYEEQIKVLKSSKFKLLPELFQDEEKVLSPTSATPSGRVPLSRMPIKPAKARPGQASKEHKKTVGHQFRNSLHLLMETLNATTPHYVRCIKPNDFKFPFTFDEKRAVQQLRACGVLETIRISAAGFPSRWTYQEFFSRYRVLMKQRDVLGDRKQTCKNVLEKLIQDKDKYQFGKTKIFFRAGQVAYLEKIRADKLRAACIRIQKTIRGWLMRKKYVRMRKAAITIQRHVRGYQARCYAKFLRRTRAAITIQKFQRMYVVRKRYQCMRDATIALQALLRGYMVRNKYQMMLREHKSVVIQKHVRGWLARRRYGRTLRAIVYLQCCYRRMMAKRELKKLKIEARSVERYKKLHIGLENKIMQLQRKIDEQVKAPWPQGKRVKILVAFLSTVDSQLSESSNISVFLSFPSLFPIFTHCCASLCCGRGILLDFPLFFLKQEPSEKKAPLDMSLFLKLQKRVSELEQEKQSLQDELDRKEEQALRAKAKYESLKRQELESENKKLKNELNELQKALTETRAPEVTAPGAPAYRVLLDQLTSVSEELEVRKEEVLILRSQLVSQKEAIQPKVNHTEQVHYKGEIAQAYIGLKETNRLLESQLQSQKKSHENELESLRGEIQGLKEENNRQQQLLAQNLQLPPEARIEASLQHEITRLTNENLDLMEQLEKQDKTVRKLKKQLKVFAKKIGELEVGQMENISPGQIIDEPIRPVNIPRKEKDFQGMLEYKKEDEQKLVKNLILELKPRGVAVNLIPGLPAYILFMCVRHADYLNDDQKVRSLLTSTINGIKKVLKKRGDDFETVSFWLSNTCRFLHCLKQYSGEEGFMKHNTPRQNEHCLTNFDLAEYRQVLSDLAIQIYQQLVRVLENILQPMIVSGMLEHETIQGVSGVKPTGLRKRTSSIADEGTYTLDSIIRQLNSFHSVMCQHGMDPELIKQVVKQMFYIIGAVTLNNLLLRKDMCSWSKGMQIRYNVSQLEEWLRDKNLMNSGAKETLEPLIQAAQLLQVKKKTDEDAEAICSMCNALTTAQIVKVLNLYTPVNEFEERVLVSFIRTIQVRLRDRKDSPQLLMDAKHIFPVTFPFNPSSLALETIQIPASLGLGFISRV</sequence>
<evidence type="ECO:0000313" key="15">
    <source>
        <dbReference type="Proteomes" id="UP000694553"/>
    </source>
</evidence>
<dbReference type="GO" id="GO:0005524">
    <property type="term" value="F:ATP binding"/>
    <property type="evidence" value="ECO:0007669"/>
    <property type="project" value="UniProtKB-UniRule"/>
</dbReference>
<evidence type="ECO:0000256" key="6">
    <source>
        <dbReference type="ARBA" id="ARBA00022860"/>
    </source>
</evidence>
<evidence type="ECO:0000256" key="1">
    <source>
        <dbReference type="ARBA" id="ARBA00008314"/>
    </source>
</evidence>
<feature type="region of interest" description="Disordered" evidence="13">
    <location>
        <begin position="580"/>
        <end position="615"/>
    </location>
</feature>
<feature type="coiled-coil region" evidence="12">
    <location>
        <begin position="1002"/>
        <end position="1069"/>
    </location>
</feature>
<dbReference type="SMART" id="SM00242">
    <property type="entry name" value="MYSc"/>
    <property type="match status" value="1"/>
</dbReference>
<gene>
    <name evidence="14" type="primary">MYO5A</name>
</gene>
<dbReference type="InterPro" id="IPR036961">
    <property type="entry name" value="Kinesin_motor_dom_sf"/>
</dbReference>
<dbReference type="Gene3D" id="1.20.5.190">
    <property type="match status" value="3"/>
</dbReference>
<reference evidence="14" key="2">
    <citation type="submission" date="2025-08" db="UniProtKB">
        <authorList>
            <consortium name="Ensembl"/>
        </authorList>
    </citation>
    <scope>IDENTIFICATION</scope>
</reference>
<dbReference type="InterPro" id="IPR058662">
    <property type="entry name" value="Myo5a/b_dom"/>
</dbReference>
<evidence type="ECO:0000256" key="4">
    <source>
        <dbReference type="ARBA" id="ARBA00022741"/>
    </source>
</evidence>
<dbReference type="Pfam" id="PF00612">
    <property type="entry name" value="IQ"/>
    <property type="match status" value="6"/>
</dbReference>
<evidence type="ECO:0000256" key="8">
    <source>
        <dbReference type="ARBA" id="ARBA00023123"/>
    </source>
</evidence>
<keyword evidence="10 11" id="KW-0009">Actin-binding</keyword>
<dbReference type="PROSITE" id="PS50096">
    <property type="entry name" value="IQ"/>
    <property type="match status" value="6"/>
</dbReference>
<dbReference type="GO" id="GO:0051015">
    <property type="term" value="F:actin filament binding"/>
    <property type="evidence" value="ECO:0007669"/>
    <property type="project" value="TreeGrafter"/>
</dbReference>
<feature type="binding site" evidence="11">
    <location>
        <begin position="158"/>
        <end position="165"/>
    </location>
    <ligand>
        <name>ATP</name>
        <dbReference type="ChEBI" id="CHEBI:30616"/>
    </ligand>
</feature>
<evidence type="ECO:0000256" key="12">
    <source>
        <dbReference type="SAM" id="Coils"/>
    </source>
</evidence>
<keyword evidence="7 12" id="KW-0175">Coiled coil</keyword>
<dbReference type="Gene3D" id="3.30.70.1590">
    <property type="match status" value="1"/>
</dbReference>
<dbReference type="FunFam" id="1.20.58.530:FF:000002">
    <property type="entry name" value="Class V myosin"/>
    <property type="match status" value="1"/>
</dbReference>
<dbReference type="FunFam" id="3.40.850.10:FF:000089">
    <property type="entry name" value="Myosin VC"/>
    <property type="match status" value="1"/>
</dbReference>
<dbReference type="FunFam" id="1.20.5.190:FF:000001">
    <property type="entry name" value="unconventional myosin-Va"/>
    <property type="match status" value="2"/>
</dbReference>
<dbReference type="Gene3D" id="1.10.10.820">
    <property type="match status" value="1"/>
</dbReference>
<dbReference type="Pfam" id="PF25966">
    <property type="entry name" value="Myo5a"/>
    <property type="match status" value="1"/>
</dbReference>
<dbReference type="PROSITE" id="PS51844">
    <property type="entry name" value="SH3_LIKE"/>
    <property type="match status" value="1"/>
</dbReference>
<dbReference type="InterPro" id="IPR002710">
    <property type="entry name" value="Dilute_dom"/>
</dbReference>
<evidence type="ECO:0000256" key="7">
    <source>
        <dbReference type="ARBA" id="ARBA00023054"/>
    </source>
</evidence>
<evidence type="ECO:0000256" key="5">
    <source>
        <dbReference type="ARBA" id="ARBA00022840"/>
    </source>
</evidence>
<dbReference type="Pfam" id="PF00063">
    <property type="entry name" value="Myosin_head"/>
    <property type="match status" value="1"/>
</dbReference>
<evidence type="ECO:0000256" key="11">
    <source>
        <dbReference type="PROSITE-ProRule" id="PRU00782"/>
    </source>
</evidence>
<keyword evidence="15" id="KW-1185">Reference proteome</keyword>
<dbReference type="GO" id="GO:0016459">
    <property type="term" value="C:myosin complex"/>
    <property type="evidence" value="ECO:0007669"/>
    <property type="project" value="UniProtKB-KW"/>
</dbReference>
<accession>A0A8U7NT75</accession>
<keyword evidence="6" id="KW-0112">Calmodulin-binding</keyword>
<proteinExistence type="inferred from homology"/>
<reference evidence="15" key="1">
    <citation type="submission" date="2019-10" db="EMBL/GenBank/DDBJ databases">
        <title>Corvus moneduloides (New Caledonian crow) genome, bCorMon1, primary haplotype.</title>
        <authorList>
            <person name="Rutz C."/>
            <person name="Fungtammasan C."/>
            <person name="Mountcastle J."/>
            <person name="Formenti G."/>
            <person name="Chow W."/>
            <person name="Howe K."/>
            <person name="Steele M.P."/>
            <person name="Fernandes J."/>
            <person name="Gilbert M.T.P."/>
            <person name="Fedrigo O."/>
            <person name="Jarvis E.D."/>
            <person name="Gemmell N."/>
        </authorList>
    </citation>
    <scope>NUCLEOTIDE SEQUENCE [LARGE SCALE GENOMIC DNA]</scope>
</reference>
<dbReference type="GO" id="GO:0005737">
    <property type="term" value="C:cytoplasm"/>
    <property type="evidence" value="ECO:0007669"/>
    <property type="project" value="TreeGrafter"/>
</dbReference>
<dbReference type="PROSITE" id="PS51126">
    <property type="entry name" value="DILUTE"/>
    <property type="match status" value="1"/>
</dbReference>
<dbReference type="Gene3D" id="1.20.120.720">
    <property type="entry name" value="Myosin VI head, motor domain, U50 subdomain"/>
    <property type="match status" value="1"/>
</dbReference>
<dbReference type="Gene3D" id="1.20.58.530">
    <property type="match status" value="1"/>
</dbReference>
<keyword evidence="2" id="KW-0597">Phosphoprotein</keyword>
<feature type="coiled-coil region" evidence="12">
    <location>
        <begin position="1145"/>
        <end position="1234"/>
    </location>
</feature>
<evidence type="ECO:0000256" key="9">
    <source>
        <dbReference type="ARBA" id="ARBA00023175"/>
    </source>
</evidence>
<keyword evidence="8 11" id="KW-0518">Myosin</keyword>
<dbReference type="SUPFAM" id="SSF52540">
    <property type="entry name" value="P-loop containing nucleoside triphosphate hydrolases"/>
    <property type="match status" value="3"/>
</dbReference>
<dbReference type="InterPro" id="IPR027417">
    <property type="entry name" value="P-loop_NTPase"/>
</dbReference>
<keyword evidence="5 11" id="KW-0067">ATP-binding</keyword>
<dbReference type="CDD" id="cd01380">
    <property type="entry name" value="MYSc_Myo5"/>
    <property type="match status" value="1"/>
</dbReference>
<evidence type="ECO:0000313" key="14">
    <source>
        <dbReference type="Ensembl" id="ENSCMUP00000028642.1"/>
    </source>
</evidence>
<dbReference type="SMART" id="SM01132">
    <property type="entry name" value="DIL"/>
    <property type="match status" value="1"/>
</dbReference>
<feature type="region of interest" description="Actin-binding" evidence="11">
    <location>
        <begin position="624"/>
        <end position="646"/>
    </location>
</feature>
<comment type="similarity">
    <text evidence="1 11">Belongs to the TRAFAC class myosin-kinesin ATPase superfamily. Myosin family.</text>
</comment>
<dbReference type="GO" id="GO:0007015">
    <property type="term" value="P:actin filament organization"/>
    <property type="evidence" value="ECO:0007669"/>
    <property type="project" value="TreeGrafter"/>
</dbReference>
<protein>
    <submittedName>
        <fullName evidence="14">Myosin VA</fullName>
    </submittedName>
</protein>
<dbReference type="Pfam" id="PF01843">
    <property type="entry name" value="DIL"/>
    <property type="match status" value="1"/>
</dbReference>
<evidence type="ECO:0000256" key="10">
    <source>
        <dbReference type="ARBA" id="ARBA00023203"/>
    </source>
</evidence>
<dbReference type="PRINTS" id="PR00193">
    <property type="entry name" value="MYOSINHEAVY"/>
</dbReference>
<dbReference type="InterPro" id="IPR000048">
    <property type="entry name" value="IQ_motif_EF-hand-BS"/>
</dbReference>
<dbReference type="Ensembl" id="ENSCMUT00000037442.1">
    <property type="protein sequence ID" value="ENSCMUP00000028642.1"/>
    <property type="gene ID" value="ENSCMUG00000016190.2"/>
</dbReference>
<feature type="coiled-coil region" evidence="12">
    <location>
        <begin position="896"/>
        <end position="923"/>
    </location>
</feature>
<dbReference type="FunFam" id="3.30.70.1590:FF:000003">
    <property type="entry name" value="Myosin-Va isoform 1"/>
    <property type="match status" value="1"/>
</dbReference>
<evidence type="ECO:0000256" key="13">
    <source>
        <dbReference type="SAM" id="MobiDB-lite"/>
    </source>
</evidence>
<name>A0A8U7NT75_CORMO</name>
<dbReference type="PROSITE" id="PS51456">
    <property type="entry name" value="MYOSIN_MOTOR"/>
    <property type="match status" value="1"/>
</dbReference>
<dbReference type="GO" id="GO:0005516">
    <property type="term" value="F:calmodulin binding"/>
    <property type="evidence" value="ECO:0007669"/>
    <property type="project" value="UniProtKB-KW"/>
</dbReference>
<dbReference type="Gene3D" id="3.40.850.10">
    <property type="entry name" value="Kinesin motor domain"/>
    <property type="match status" value="1"/>
</dbReference>
<dbReference type="CDD" id="cd15478">
    <property type="entry name" value="Myo5a_CBD"/>
    <property type="match status" value="1"/>
</dbReference>
<dbReference type="FunFam" id="1.20.5.190:FF:000006">
    <property type="entry name" value="Myosin VA"/>
    <property type="match status" value="1"/>
</dbReference>
<dbReference type="PANTHER" id="PTHR13140:SF273">
    <property type="entry name" value="UNCONVENTIONAL MYOSIN-VA"/>
    <property type="match status" value="1"/>
</dbReference>
<dbReference type="GO" id="GO:0000146">
    <property type="term" value="F:microfilament motor activity"/>
    <property type="evidence" value="ECO:0007669"/>
    <property type="project" value="TreeGrafter"/>
</dbReference>
<dbReference type="InterPro" id="IPR001609">
    <property type="entry name" value="Myosin_head_motor_dom-like"/>
</dbReference>
<dbReference type="InterPro" id="IPR036103">
    <property type="entry name" value="MYSc_Myo5"/>
</dbReference>
<dbReference type="SMART" id="SM00015">
    <property type="entry name" value="IQ"/>
    <property type="match status" value="6"/>
</dbReference>
<dbReference type="Proteomes" id="UP000694553">
    <property type="component" value="Unassembled WGS sequence"/>
</dbReference>